<gene>
    <name evidence="7" type="primary">purF</name>
    <name evidence="10" type="ORF">FYZ43_10330</name>
</gene>
<evidence type="ECO:0000256" key="7">
    <source>
        <dbReference type="HAMAP-Rule" id="MF_01931"/>
    </source>
</evidence>
<feature type="binding site" evidence="7">
    <location>
        <position position="528"/>
    </location>
    <ligand>
        <name>Mg(2+)</name>
        <dbReference type="ChEBI" id="CHEBI:18420"/>
    </ligand>
</feature>
<feature type="binding site" evidence="7">
    <location>
        <position position="466"/>
    </location>
    <ligand>
        <name>Mg(2+)</name>
        <dbReference type="ChEBI" id="CHEBI:18420"/>
    </ligand>
</feature>
<dbReference type="Pfam" id="PF13522">
    <property type="entry name" value="GATase_6"/>
    <property type="match status" value="1"/>
</dbReference>
<comment type="pathway">
    <text evidence="1 7">Purine metabolism; IMP biosynthesis via de novo pathway; N(1)-(5-phospho-D-ribosyl)glycinamide from 5-phospho-alpha-D-ribose 1-diphosphate: step 1/2.</text>
</comment>
<dbReference type="PROSITE" id="PS51278">
    <property type="entry name" value="GATASE_TYPE_2"/>
    <property type="match status" value="1"/>
</dbReference>
<dbReference type="InterPro" id="IPR017932">
    <property type="entry name" value="GATase_2_dom"/>
</dbReference>
<dbReference type="SUPFAM" id="SSF56235">
    <property type="entry name" value="N-terminal nucleophile aminohydrolases (Ntn hydrolases)"/>
    <property type="match status" value="1"/>
</dbReference>
<keyword evidence="7" id="KW-0408">Iron</keyword>
<feature type="binding site" evidence="7">
    <location>
        <position position="619"/>
    </location>
    <ligand>
        <name>[4Fe-4S] cluster</name>
        <dbReference type="ChEBI" id="CHEBI:49883"/>
    </ligand>
</feature>
<feature type="active site" description="Nucleophile" evidence="7">
    <location>
        <position position="90"/>
    </location>
</feature>
<name>A0ABD4TZV9_9ACTO</name>
<dbReference type="GO" id="GO:0000287">
    <property type="term" value="F:magnesium ion binding"/>
    <property type="evidence" value="ECO:0007669"/>
    <property type="project" value="UniProtKB-UniRule"/>
</dbReference>
<dbReference type="PANTHER" id="PTHR11907">
    <property type="entry name" value="AMIDOPHOSPHORIBOSYLTRANSFERASE"/>
    <property type="match status" value="1"/>
</dbReference>
<dbReference type="RefSeq" id="WP_263474628.1">
    <property type="nucleotide sequence ID" value="NZ_VSZY01000024.1"/>
</dbReference>
<keyword evidence="7" id="KW-0479">Metal-binding</keyword>
<dbReference type="InterPro" id="IPR029055">
    <property type="entry name" value="Ntn_hydrolases_N"/>
</dbReference>
<accession>A0ABD4TZV9</accession>
<dbReference type="GO" id="GO:0051539">
    <property type="term" value="F:4 iron, 4 sulfur cluster binding"/>
    <property type="evidence" value="ECO:0007669"/>
    <property type="project" value="UniProtKB-KW"/>
</dbReference>
<evidence type="ECO:0000256" key="5">
    <source>
        <dbReference type="ARBA" id="ARBA00022755"/>
    </source>
</evidence>
<evidence type="ECO:0000256" key="8">
    <source>
        <dbReference type="SAM" id="MobiDB-lite"/>
    </source>
</evidence>
<keyword evidence="7" id="KW-0460">Magnesium</keyword>
<dbReference type="Gene3D" id="3.40.50.2020">
    <property type="match status" value="1"/>
</dbReference>
<organism evidence="10 11">
    <name type="scientific">Mobiluncus mulieris</name>
    <dbReference type="NCBI Taxonomy" id="2052"/>
    <lineage>
        <taxon>Bacteria</taxon>
        <taxon>Bacillati</taxon>
        <taxon>Actinomycetota</taxon>
        <taxon>Actinomycetes</taxon>
        <taxon>Actinomycetales</taxon>
        <taxon>Actinomycetaceae</taxon>
        <taxon>Mobiluncus</taxon>
    </lineage>
</organism>
<keyword evidence="7" id="KW-0004">4Fe-4S</keyword>
<comment type="catalytic activity">
    <reaction evidence="7">
        <text>5-phospho-beta-D-ribosylamine + L-glutamate + diphosphate = 5-phospho-alpha-D-ribose 1-diphosphate + L-glutamine + H2O</text>
        <dbReference type="Rhea" id="RHEA:14905"/>
        <dbReference type="ChEBI" id="CHEBI:15377"/>
        <dbReference type="ChEBI" id="CHEBI:29985"/>
        <dbReference type="ChEBI" id="CHEBI:33019"/>
        <dbReference type="ChEBI" id="CHEBI:58017"/>
        <dbReference type="ChEBI" id="CHEBI:58359"/>
        <dbReference type="ChEBI" id="CHEBI:58681"/>
        <dbReference type="EC" id="2.4.2.14"/>
    </reaction>
</comment>
<keyword evidence="6 7" id="KW-0315">Glutamine amidotransferase</keyword>
<evidence type="ECO:0000256" key="4">
    <source>
        <dbReference type="ARBA" id="ARBA00022679"/>
    </source>
</evidence>
<keyword evidence="3 7" id="KW-0328">Glycosyltransferase</keyword>
<dbReference type="InterPro" id="IPR000836">
    <property type="entry name" value="PRTase_dom"/>
</dbReference>
<keyword evidence="4 7" id="KW-0808">Transferase</keyword>
<dbReference type="Proteomes" id="UP001209486">
    <property type="component" value="Unassembled WGS sequence"/>
</dbReference>
<sequence>MAFEFGALEVAAGVSLPELPVSSVGSKPGLTGLKPGLPRETPCEVPGVDSPINPRVAATEGTQPGKSTTNPDEPWNPGAAPEDDYPREECGVFGVWAPGEDVSRLAYFGLYALQHRGQESAGIATSDGSKILVFKDMGLVSQVFSDRDLATLTGHIAVGHVRYATAGASSWRNAQPTLGPTAFGTLALAHNGNLVNARELAARVGVAAAGRAGSLGASGECGETRDSGMAPRENETTGKRTTIPQDSTSDTMLLTKIIGAISHHVAGARGGAGSLGASGDCGETWDSGMAPRENETTGKRTTIPQDSASEVKLLGVMRRVLPQLDGAYSLTFMDETTLYAARDPHGIRPLVLGRLAAGEAGSAGAAGGWVVASETAALDIVGAAFVREIEPGELLAINENGVHSERFAPARPAGCVFEYVYLARPDTQIAGRSIIAARREMGAALAREDREMGAVLADIVMATPDSGTPAAIGYAEESGIPFVQGLVKNAYVGRTFIQPTQTMRQMGIRLKLNPVRSVIEGKRLVVIDDSIVRGNTQRAVVRMLREAGAREVHIRISSPPVLWPCFYGIDFATREELIATELGVSEICRSLGADSLAYLRFEAMVTATGQPEGALCTACFSGRYPTGIPQGAAVAGRSPEGAAVAGRRH</sequence>
<evidence type="ECO:0000256" key="6">
    <source>
        <dbReference type="ARBA" id="ARBA00022962"/>
    </source>
</evidence>
<dbReference type="GO" id="GO:0006189">
    <property type="term" value="P:'de novo' IMP biosynthetic process"/>
    <property type="evidence" value="ECO:0007669"/>
    <property type="project" value="UniProtKB-UniRule"/>
</dbReference>
<comment type="function">
    <text evidence="7">Catalyzes the formation of phosphoribosylamine from phosphoribosylpyrophosphate (PRPP) and glutamine.</text>
</comment>
<feature type="compositionally biased region" description="Basic and acidic residues" evidence="8">
    <location>
        <begin position="222"/>
        <end position="238"/>
    </location>
</feature>
<evidence type="ECO:0000313" key="11">
    <source>
        <dbReference type="Proteomes" id="UP001209486"/>
    </source>
</evidence>
<proteinExistence type="inferred from homology"/>
<reference evidence="10 11" key="1">
    <citation type="submission" date="2019-08" db="EMBL/GenBank/DDBJ databases">
        <title>Comparison of rpoB and gyrB Sequences from Mobiluncus Species and Development of a Multiplex PCR Method for Clinical Detection of Mobiluncus curtisii and Mobiluncus mulieris.</title>
        <authorList>
            <person name="Yang L."/>
            <person name="Shen Y."/>
            <person name="Xu G."/>
            <person name="Shu L.-B."/>
            <person name="Hu J."/>
            <person name="Zhang R."/>
            <person name="Wang Y."/>
            <person name="Zhou H.-W."/>
            <person name="Zhang X."/>
        </authorList>
    </citation>
    <scope>NUCLEOTIDE SEQUENCE [LARGE SCALE GENOMIC DNA]</scope>
    <source>
        <strain evidence="10 11">M26</strain>
    </source>
</reference>
<dbReference type="EC" id="2.4.2.14" evidence="7"/>
<dbReference type="HAMAP" id="MF_01931">
    <property type="entry name" value="PurF"/>
    <property type="match status" value="1"/>
</dbReference>
<comment type="cofactor">
    <cofactor evidence="7">
        <name>[4Fe-4S] cluster</name>
        <dbReference type="ChEBI" id="CHEBI:49883"/>
    </cofactor>
    <text evidence="7">Binds 1 [4Fe-4S] cluster per subunit.</text>
</comment>
<dbReference type="InterPro" id="IPR005854">
    <property type="entry name" value="PurF"/>
</dbReference>
<dbReference type="SUPFAM" id="SSF53271">
    <property type="entry name" value="PRTase-like"/>
    <property type="match status" value="1"/>
</dbReference>
<dbReference type="CDD" id="cd06223">
    <property type="entry name" value="PRTases_typeI"/>
    <property type="match status" value="1"/>
</dbReference>
<feature type="binding site" evidence="7">
    <location>
        <position position="565"/>
    </location>
    <ligand>
        <name>[4Fe-4S] cluster</name>
        <dbReference type="ChEBI" id="CHEBI:49883"/>
    </ligand>
</feature>
<dbReference type="InterPro" id="IPR029057">
    <property type="entry name" value="PRTase-like"/>
</dbReference>
<dbReference type="AlphaFoldDB" id="A0ABD4TZV9"/>
<feature type="region of interest" description="Disordered" evidence="8">
    <location>
        <begin position="18"/>
        <end position="84"/>
    </location>
</feature>
<dbReference type="Gene3D" id="3.60.20.10">
    <property type="entry name" value="Glutamine Phosphoribosylpyrophosphate, subunit 1, domain 1"/>
    <property type="match status" value="1"/>
</dbReference>
<feature type="binding site" evidence="7">
    <location>
        <position position="415"/>
    </location>
    <ligand>
        <name>[4Fe-4S] cluster</name>
        <dbReference type="ChEBI" id="CHEBI:49883"/>
    </ligand>
</feature>
<feature type="region of interest" description="Disordered" evidence="8">
    <location>
        <begin position="215"/>
        <end position="246"/>
    </location>
</feature>
<feature type="binding site" evidence="7">
    <location>
        <position position="616"/>
    </location>
    <ligand>
        <name>[4Fe-4S] cluster</name>
        <dbReference type="ChEBI" id="CHEBI:49883"/>
    </ligand>
</feature>
<dbReference type="CDD" id="cd00715">
    <property type="entry name" value="GPATase_N"/>
    <property type="match status" value="1"/>
</dbReference>
<dbReference type="InterPro" id="IPR035584">
    <property type="entry name" value="PurF_N"/>
</dbReference>
<dbReference type="EMBL" id="VSZY01000024">
    <property type="protein sequence ID" value="MCU9969767.1"/>
    <property type="molecule type" value="Genomic_DNA"/>
</dbReference>
<protein>
    <recommendedName>
        <fullName evidence="7">Amidophosphoribosyltransferase</fullName>
        <shortName evidence="7">ATase</shortName>
        <ecNumber evidence="7">2.4.2.14</ecNumber>
    </recommendedName>
    <alternativeName>
        <fullName evidence="7">Glutamine phosphoribosylpyrophosphate amidotransferase</fullName>
        <shortName evidence="7">GPATase</shortName>
    </alternativeName>
</protein>
<feature type="domain" description="Glutamine amidotransferase type-2" evidence="9">
    <location>
        <begin position="90"/>
        <end position="400"/>
    </location>
</feature>
<keyword evidence="5 7" id="KW-0658">Purine biosynthesis</keyword>
<feature type="binding site" evidence="7">
    <location>
        <position position="529"/>
    </location>
    <ligand>
        <name>Mg(2+)</name>
        <dbReference type="ChEBI" id="CHEBI:18420"/>
    </ligand>
</feature>
<comment type="cofactor">
    <cofactor evidence="7">
        <name>Mg(2+)</name>
        <dbReference type="ChEBI" id="CHEBI:18420"/>
    </cofactor>
    <text evidence="7">Binds 1 Mg(2+) ion per subunit.</text>
</comment>
<evidence type="ECO:0000256" key="1">
    <source>
        <dbReference type="ARBA" id="ARBA00005209"/>
    </source>
</evidence>
<comment type="similarity">
    <text evidence="2 7">In the C-terminal section; belongs to the purine/pyrimidine phosphoribosyltransferase family.</text>
</comment>
<evidence type="ECO:0000256" key="2">
    <source>
        <dbReference type="ARBA" id="ARBA00010138"/>
    </source>
</evidence>
<feature type="compositionally biased region" description="Polar residues" evidence="8">
    <location>
        <begin position="60"/>
        <end position="71"/>
    </location>
</feature>
<keyword evidence="7" id="KW-0411">Iron-sulfur</keyword>
<evidence type="ECO:0000313" key="10">
    <source>
        <dbReference type="EMBL" id="MCU9969767.1"/>
    </source>
</evidence>
<evidence type="ECO:0000259" key="9">
    <source>
        <dbReference type="PROSITE" id="PS51278"/>
    </source>
</evidence>
<comment type="caution">
    <text evidence="10">The sequence shown here is derived from an EMBL/GenBank/DDBJ whole genome shotgun (WGS) entry which is preliminary data.</text>
</comment>
<evidence type="ECO:0000256" key="3">
    <source>
        <dbReference type="ARBA" id="ARBA00022676"/>
    </source>
</evidence>
<dbReference type="GO" id="GO:0004044">
    <property type="term" value="F:amidophosphoribosyltransferase activity"/>
    <property type="evidence" value="ECO:0007669"/>
    <property type="project" value="UniProtKB-UniRule"/>
</dbReference>